<proteinExistence type="predicted"/>
<protein>
    <submittedName>
        <fullName evidence="3">Uncharacterized protein</fullName>
    </submittedName>
</protein>
<evidence type="ECO:0000313" key="3">
    <source>
        <dbReference type="EMBL" id="TKT85263.1"/>
    </source>
</evidence>
<reference evidence="3 4" key="1">
    <citation type="submission" date="2019-05" db="EMBL/GenBank/DDBJ databases">
        <title>Dyadobacter AR-3-8 sp. nov., isolated from arctic soil.</title>
        <authorList>
            <person name="Chaudhary D.K."/>
        </authorList>
    </citation>
    <scope>NUCLEOTIDE SEQUENCE [LARGE SCALE GENOMIC DNA]</scope>
    <source>
        <strain evidence="3 4">AR-3-8</strain>
    </source>
</reference>
<keyword evidence="2" id="KW-0812">Transmembrane</keyword>
<dbReference type="RefSeq" id="WP_137344527.1">
    <property type="nucleotide sequence ID" value="NZ_SZVO01000033.1"/>
</dbReference>
<name>A0A4V6BIK7_9BACT</name>
<dbReference type="AlphaFoldDB" id="A0A4V6BIK7"/>
<feature type="compositionally biased region" description="Polar residues" evidence="1">
    <location>
        <begin position="174"/>
        <end position="188"/>
    </location>
</feature>
<gene>
    <name evidence="3" type="ORF">FDK13_34285</name>
</gene>
<evidence type="ECO:0000313" key="4">
    <source>
        <dbReference type="Proteomes" id="UP000304900"/>
    </source>
</evidence>
<keyword evidence="4" id="KW-1185">Reference proteome</keyword>
<keyword evidence="2" id="KW-1133">Transmembrane helix</keyword>
<accession>A0A4V6BIK7</accession>
<feature type="region of interest" description="Disordered" evidence="1">
    <location>
        <begin position="165"/>
        <end position="188"/>
    </location>
</feature>
<dbReference type="Proteomes" id="UP000304900">
    <property type="component" value="Unassembled WGS sequence"/>
</dbReference>
<comment type="caution">
    <text evidence="3">The sequence shown here is derived from an EMBL/GenBank/DDBJ whole genome shotgun (WGS) entry which is preliminary data.</text>
</comment>
<evidence type="ECO:0000256" key="2">
    <source>
        <dbReference type="SAM" id="Phobius"/>
    </source>
</evidence>
<evidence type="ECO:0000256" key="1">
    <source>
        <dbReference type="SAM" id="MobiDB-lite"/>
    </source>
</evidence>
<sequence>MSEYKKRNKFLASLYLNDILSEEDRLLIEDTRRNDRDLDQEIARLHEFQEEEHAIRQLLEEDKEYFNLSKQGLSDFAISEEVKPLGTPESEKRWKIIPLWMSLVAAASVILISGGVFYDIFIQKKEQENTIAAFKDSLNLMREKERLAAIELENLKSTAKGINIGEGVGDSQMPGPQSTPNEEIHSQQNLAQVESKLSEFTVDEKLAITYTDKTPHRNKAFSAGNSSESGNYKLIIKSTNDVFEGNQVGRMQLSHESKGITFWLNSQGWQILKGKSHITVERTNYIGVVRAYQEQIFTINFDEEKVYKFN</sequence>
<dbReference type="EMBL" id="SZVO01000033">
    <property type="protein sequence ID" value="TKT85263.1"/>
    <property type="molecule type" value="Genomic_DNA"/>
</dbReference>
<organism evidence="3 4">
    <name type="scientific">Dyadobacter frigoris</name>
    <dbReference type="NCBI Taxonomy" id="2576211"/>
    <lineage>
        <taxon>Bacteria</taxon>
        <taxon>Pseudomonadati</taxon>
        <taxon>Bacteroidota</taxon>
        <taxon>Cytophagia</taxon>
        <taxon>Cytophagales</taxon>
        <taxon>Spirosomataceae</taxon>
        <taxon>Dyadobacter</taxon>
    </lineage>
</organism>
<keyword evidence="2" id="KW-0472">Membrane</keyword>
<feature type="transmembrane region" description="Helical" evidence="2">
    <location>
        <begin position="99"/>
        <end position="121"/>
    </location>
</feature>